<proteinExistence type="predicted"/>
<name>A0AAJ6NUV3_9CYAN</name>
<dbReference type="AlphaFoldDB" id="A0AAJ6NUV3"/>
<evidence type="ECO:0000313" key="2">
    <source>
        <dbReference type="Proteomes" id="UP001223520"/>
    </source>
</evidence>
<dbReference type="EMBL" id="CP124543">
    <property type="protein sequence ID" value="WGV26838.1"/>
    <property type="molecule type" value="Genomic_DNA"/>
</dbReference>
<accession>A0AAJ6NUV3</accession>
<dbReference type="KEGG" id="hbq:QI031_04865"/>
<protein>
    <submittedName>
        <fullName evidence="1">Uncharacterized protein</fullName>
    </submittedName>
</protein>
<gene>
    <name evidence="1" type="ORF">QI031_04865</name>
</gene>
<dbReference type="Proteomes" id="UP001223520">
    <property type="component" value="Chromosome"/>
</dbReference>
<keyword evidence="2" id="KW-1185">Reference proteome</keyword>
<evidence type="ECO:0000313" key="1">
    <source>
        <dbReference type="EMBL" id="WGV26838.1"/>
    </source>
</evidence>
<sequence>MGSTQDRTFRFATDYRLLTKLHPLMGGVFIYKLVTLVIDQFATTSDFGHALSYGFLVDNCWHQL</sequence>
<reference evidence="1 2" key="1">
    <citation type="journal article" date="2023" name="Limnol Oceanogr Lett">
        <title>Environmental adaptations by the intertidal Antarctic cyanobacterium Halotia branconii CENA392 as revealed using long-read genome sequencing.</title>
        <authorList>
            <person name="Dextro R.B."/>
            <person name="Delbaje E."/>
            <person name="Freitas P.N.N."/>
            <person name="Geraldes V."/>
            <person name="Pinto E."/>
            <person name="Long P.F."/>
            <person name="Fiore M.F."/>
        </authorList>
    </citation>
    <scope>NUCLEOTIDE SEQUENCE [LARGE SCALE GENOMIC DNA]</scope>
    <source>
        <strain evidence="1 2">CENA392</strain>
    </source>
</reference>
<dbReference type="RefSeq" id="WP_281484082.1">
    <property type="nucleotide sequence ID" value="NZ_CP124543.1"/>
</dbReference>
<organism evidence="1 2">
    <name type="scientific">Halotia branconii CENA392</name>
    <dbReference type="NCBI Taxonomy" id="1539056"/>
    <lineage>
        <taxon>Bacteria</taxon>
        <taxon>Bacillati</taxon>
        <taxon>Cyanobacteriota</taxon>
        <taxon>Cyanophyceae</taxon>
        <taxon>Nostocales</taxon>
        <taxon>Nodulariaceae</taxon>
        <taxon>Halotia</taxon>
    </lineage>
</organism>